<accession>A0A8J5MUX8</accession>
<sequence>MSPTAATEHPRPKVHQPEVLAPHKLSPNVSLREFKLCGAWADYVELLQLKSQPLRTQLSYLRSCLTPEMTATLAHAISDNEDDQAVTCDEVLTRFKEHPQRQRNVALLRVRFEERRQREGESFDNFCHPEGTGKRYGAV</sequence>
<dbReference type="PANTHER" id="PTHR33198:SF8">
    <property type="entry name" value="CCHC-TYPE DOMAIN-CONTAINING PROTEIN"/>
    <property type="match status" value="1"/>
</dbReference>
<dbReference type="AlphaFoldDB" id="A0A8J5MUX8"/>
<reference evidence="1" key="1">
    <citation type="journal article" date="2021" name="Sci. Adv.">
        <title>The American lobster genome reveals insights on longevity, neural, and immune adaptations.</title>
        <authorList>
            <person name="Polinski J.M."/>
            <person name="Zimin A.V."/>
            <person name="Clark K.F."/>
            <person name="Kohn A.B."/>
            <person name="Sadowski N."/>
            <person name="Timp W."/>
            <person name="Ptitsyn A."/>
            <person name="Khanna P."/>
            <person name="Romanova D.Y."/>
            <person name="Williams P."/>
            <person name="Greenwood S.J."/>
            <person name="Moroz L.L."/>
            <person name="Walt D.R."/>
            <person name="Bodnar A.G."/>
        </authorList>
    </citation>
    <scope>NUCLEOTIDE SEQUENCE</scope>
    <source>
        <strain evidence="1">GMGI-L3</strain>
    </source>
</reference>
<evidence type="ECO:0000313" key="2">
    <source>
        <dbReference type="Proteomes" id="UP000747542"/>
    </source>
</evidence>
<evidence type="ECO:0000313" key="1">
    <source>
        <dbReference type="EMBL" id="KAG7164272.1"/>
    </source>
</evidence>
<protein>
    <submittedName>
        <fullName evidence="1">Uncharacterized protein</fullName>
    </submittedName>
</protein>
<comment type="caution">
    <text evidence="1">The sequence shown here is derived from an EMBL/GenBank/DDBJ whole genome shotgun (WGS) entry which is preliminary data.</text>
</comment>
<gene>
    <name evidence="1" type="ORF">Hamer_G003420</name>
</gene>
<keyword evidence="2" id="KW-1185">Reference proteome</keyword>
<dbReference type="EMBL" id="JAHLQT010025476">
    <property type="protein sequence ID" value="KAG7164272.1"/>
    <property type="molecule type" value="Genomic_DNA"/>
</dbReference>
<name>A0A8J5MUX8_HOMAM</name>
<dbReference type="PANTHER" id="PTHR33198">
    <property type="entry name" value="ANK_REP_REGION DOMAIN-CONTAINING PROTEIN-RELATED"/>
    <property type="match status" value="1"/>
</dbReference>
<organism evidence="1 2">
    <name type="scientific">Homarus americanus</name>
    <name type="common">American lobster</name>
    <dbReference type="NCBI Taxonomy" id="6706"/>
    <lineage>
        <taxon>Eukaryota</taxon>
        <taxon>Metazoa</taxon>
        <taxon>Ecdysozoa</taxon>
        <taxon>Arthropoda</taxon>
        <taxon>Crustacea</taxon>
        <taxon>Multicrustacea</taxon>
        <taxon>Malacostraca</taxon>
        <taxon>Eumalacostraca</taxon>
        <taxon>Eucarida</taxon>
        <taxon>Decapoda</taxon>
        <taxon>Pleocyemata</taxon>
        <taxon>Astacidea</taxon>
        <taxon>Nephropoidea</taxon>
        <taxon>Nephropidae</taxon>
        <taxon>Homarus</taxon>
    </lineage>
</organism>
<dbReference type="Proteomes" id="UP000747542">
    <property type="component" value="Unassembled WGS sequence"/>
</dbReference>
<proteinExistence type="predicted"/>